<dbReference type="AlphaFoldDB" id="A0A448WN78"/>
<dbReference type="Proteomes" id="UP000784294">
    <property type="component" value="Unassembled WGS sequence"/>
</dbReference>
<evidence type="ECO:0000256" key="2">
    <source>
        <dbReference type="SAM" id="Phobius"/>
    </source>
</evidence>
<comment type="caution">
    <text evidence="3">The sequence shown here is derived from an EMBL/GenBank/DDBJ whole genome shotgun (WGS) entry which is preliminary data.</text>
</comment>
<gene>
    <name evidence="3" type="ORF">PXEA_LOCUS9347</name>
</gene>
<keyword evidence="2" id="KW-1133">Transmembrane helix</keyword>
<protein>
    <submittedName>
        <fullName evidence="3">Uncharacterized protein</fullName>
    </submittedName>
</protein>
<evidence type="ECO:0000313" key="4">
    <source>
        <dbReference type="Proteomes" id="UP000784294"/>
    </source>
</evidence>
<keyword evidence="2" id="KW-0472">Membrane</keyword>
<keyword evidence="4" id="KW-1185">Reference proteome</keyword>
<sequence>MADAADTIDKLLTAGNQTRLLPTWDGDTLLVVSPNSLLAQHYLNSQNPSSASLSSALGISPLGHRSGRADTKMVDSSRNAHPSSGDRVMAFGLMDNFAGLVTHPRMLALLLLLTIGMPLIILVGLTVLLLLYRSHRASVNSQQLSRHQAKQMSHGDKATKRSTISEPLQEARMGVTEGRSSGDHILATSKVTTGTDFPGSPAIWEMEGKVAPVGSIDFSMNISSCSTEVAFNANSRINKEGSVSIAPPDEGIHLSNSLFGRIISWFTGSMRTETAGDDLETAKASHYSHMHCNEDSCLNDLRCPSCNHLNEGDSDVYSRAEVSSRLVTEPRKMQIVKNNLQSRCAVGLKSQPTDDKGDYSWK</sequence>
<reference evidence="3" key="1">
    <citation type="submission" date="2018-11" db="EMBL/GenBank/DDBJ databases">
        <authorList>
            <consortium name="Pathogen Informatics"/>
        </authorList>
    </citation>
    <scope>NUCLEOTIDE SEQUENCE</scope>
</reference>
<keyword evidence="2" id="KW-0812">Transmembrane</keyword>
<evidence type="ECO:0000256" key="1">
    <source>
        <dbReference type="SAM" id="MobiDB-lite"/>
    </source>
</evidence>
<name>A0A448WN78_9PLAT</name>
<feature type="region of interest" description="Disordered" evidence="1">
    <location>
        <begin position="142"/>
        <end position="165"/>
    </location>
</feature>
<organism evidence="3 4">
    <name type="scientific">Protopolystoma xenopodis</name>
    <dbReference type="NCBI Taxonomy" id="117903"/>
    <lineage>
        <taxon>Eukaryota</taxon>
        <taxon>Metazoa</taxon>
        <taxon>Spiralia</taxon>
        <taxon>Lophotrochozoa</taxon>
        <taxon>Platyhelminthes</taxon>
        <taxon>Monogenea</taxon>
        <taxon>Polyopisthocotylea</taxon>
        <taxon>Polystomatidea</taxon>
        <taxon>Polystomatidae</taxon>
        <taxon>Protopolystoma</taxon>
    </lineage>
</organism>
<proteinExistence type="predicted"/>
<accession>A0A448WN78</accession>
<feature type="transmembrane region" description="Helical" evidence="2">
    <location>
        <begin position="106"/>
        <end position="132"/>
    </location>
</feature>
<evidence type="ECO:0000313" key="3">
    <source>
        <dbReference type="EMBL" id="VEL15907.1"/>
    </source>
</evidence>
<dbReference type="EMBL" id="CAAALY010026386">
    <property type="protein sequence ID" value="VEL15907.1"/>
    <property type="molecule type" value="Genomic_DNA"/>
</dbReference>